<gene>
    <name evidence="1" type="ORF">IQ215_01530</name>
</gene>
<dbReference type="RefSeq" id="WP_193799560.1">
    <property type="nucleotide sequence ID" value="NZ_JADEWC010000002.1"/>
</dbReference>
<organism evidence="1 2">
    <name type="scientific">Cyanobacterium stanieri LEGE 03274</name>
    <dbReference type="NCBI Taxonomy" id="1828756"/>
    <lineage>
        <taxon>Bacteria</taxon>
        <taxon>Bacillati</taxon>
        <taxon>Cyanobacteriota</taxon>
        <taxon>Cyanophyceae</taxon>
        <taxon>Oscillatoriophycideae</taxon>
        <taxon>Chroococcales</taxon>
        <taxon>Geminocystaceae</taxon>
        <taxon>Cyanobacterium</taxon>
    </lineage>
</organism>
<protein>
    <submittedName>
        <fullName evidence="1">Uncharacterized protein</fullName>
    </submittedName>
</protein>
<dbReference type="Proteomes" id="UP000654604">
    <property type="component" value="Unassembled WGS sequence"/>
</dbReference>
<reference evidence="1 2" key="1">
    <citation type="submission" date="2020-10" db="EMBL/GenBank/DDBJ databases">
        <authorList>
            <person name="Castelo-Branco R."/>
            <person name="Eusebio N."/>
            <person name="Adriana R."/>
            <person name="Vieira A."/>
            <person name="Brugerolle De Fraissinette N."/>
            <person name="Rezende De Castro R."/>
            <person name="Schneider M.P."/>
            <person name="Vasconcelos V."/>
            <person name="Leao P.N."/>
        </authorList>
    </citation>
    <scope>NUCLEOTIDE SEQUENCE [LARGE SCALE GENOMIC DNA]</scope>
    <source>
        <strain evidence="1 2">LEGE 03274</strain>
    </source>
</reference>
<dbReference type="EMBL" id="JADEWC010000002">
    <property type="protein sequence ID" value="MBE9221367.1"/>
    <property type="molecule type" value="Genomic_DNA"/>
</dbReference>
<evidence type="ECO:0000313" key="1">
    <source>
        <dbReference type="EMBL" id="MBE9221367.1"/>
    </source>
</evidence>
<name>A0ABR9V0G6_9CHRO</name>
<keyword evidence="2" id="KW-1185">Reference proteome</keyword>
<proteinExistence type="predicted"/>
<comment type="caution">
    <text evidence="1">The sequence shown here is derived from an EMBL/GenBank/DDBJ whole genome shotgun (WGS) entry which is preliminary data.</text>
</comment>
<accession>A0ABR9V0G6</accession>
<sequence>MNKIIFSLILIITTLFSQKSYGENTKKSNNQCNQEITELADKLVNDISDYGNRVIQKSRRGAANSPIMPIYIITAGQWEMEKLPLSQRSYGANNSSHIEQIFFTTRERQYLSDTRLEETNNYHWLLLTPTNRGWDMVMLLTRFGEVGDNGLVSPVVDTTSGVVGEAVRLWLRDCRFN</sequence>
<evidence type="ECO:0000313" key="2">
    <source>
        <dbReference type="Proteomes" id="UP000654604"/>
    </source>
</evidence>